<dbReference type="Pfam" id="PF00884">
    <property type="entry name" value="Sulfatase"/>
    <property type="match status" value="1"/>
</dbReference>
<accession>A0ABX0VV29</accession>
<gene>
    <name evidence="6" type="ORF">HCZ30_05715</name>
</gene>
<sequence>MSKRPNLIYVFADQLRYDALGCTGNAKSHTPNIDRFAANAAHLRQFVSNTPVCTAYRASLMTGKHTTSHGMVINELRIHPNQTCLGHLLTSAGYVTSYIGKWHLFANEFGNHFDPVNSFVPRGPHRLGFDGEWKAYNFNHENYSPSAYYHEETPEKIYYPDFEATHQTDFAIDAINRYADADDPFAIVLSYGPPHDPWGPDHVPQKYWEMFKNTPMPNPPNYAADDDPYSDNWARFKPGEREDLENWRRGYFAQIAALDAEFGRLIDALEASGEADNTIVVFTSDHGEMFGAHGRRAKLIFYEEAAHVPFFIRWPAGLEPAAHDFAAGAVDVLPTICGLLGIDVPADVEGQNLAPFLKGADGAPEMSLLMGCGATAIWEDGHEWRAVRDSRFTYARYRVDGAEVLFDRNNDPFEQTNLAEDPSFAADKERLKTWMKTEMARINDTFEASRYYEAHFADDNRCIVRSATADFGPAVPV</sequence>
<dbReference type="Proteomes" id="UP000709466">
    <property type="component" value="Unassembled WGS sequence"/>
</dbReference>
<evidence type="ECO:0000256" key="3">
    <source>
        <dbReference type="ARBA" id="ARBA00022801"/>
    </source>
</evidence>
<keyword evidence="2" id="KW-0479">Metal-binding</keyword>
<keyword evidence="3" id="KW-0378">Hydrolase</keyword>
<dbReference type="PANTHER" id="PTHR42693">
    <property type="entry name" value="ARYLSULFATASE FAMILY MEMBER"/>
    <property type="match status" value="1"/>
</dbReference>
<dbReference type="InterPro" id="IPR000917">
    <property type="entry name" value="Sulfatase_N"/>
</dbReference>
<organism evidence="6 7">
    <name type="scientific">Marivivens donghaensis</name>
    <dbReference type="NCBI Taxonomy" id="1699413"/>
    <lineage>
        <taxon>Bacteria</taxon>
        <taxon>Pseudomonadati</taxon>
        <taxon>Pseudomonadota</taxon>
        <taxon>Alphaproteobacteria</taxon>
        <taxon>Rhodobacterales</taxon>
        <taxon>Paracoccaceae</taxon>
        <taxon>Marivivens group</taxon>
        <taxon>Marivivens</taxon>
    </lineage>
</organism>
<evidence type="ECO:0000256" key="4">
    <source>
        <dbReference type="ARBA" id="ARBA00022837"/>
    </source>
</evidence>
<evidence type="ECO:0000313" key="7">
    <source>
        <dbReference type="Proteomes" id="UP000709466"/>
    </source>
</evidence>
<dbReference type="InterPro" id="IPR017850">
    <property type="entry name" value="Alkaline_phosphatase_core_sf"/>
</dbReference>
<dbReference type="Gene3D" id="3.40.720.10">
    <property type="entry name" value="Alkaline Phosphatase, subunit A"/>
    <property type="match status" value="1"/>
</dbReference>
<evidence type="ECO:0000256" key="1">
    <source>
        <dbReference type="ARBA" id="ARBA00008779"/>
    </source>
</evidence>
<keyword evidence="7" id="KW-1185">Reference proteome</keyword>
<dbReference type="RefSeq" id="WP_167637323.1">
    <property type="nucleotide sequence ID" value="NZ_JAATOP010000003.1"/>
</dbReference>
<dbReference type="PROSITE" id="PS00149">
    <property type="entry name" value="SULFATASE_2"/>
    <property type="match status" value="1"/>
</dbReference>
<evidence type="ECO:0000259" key="5">
    <source>
        <dbReference type="Pfam" id="PF00884"/>
    </source>
</evidence>
<evidence type="ECO:0000256" key="2">
    <source>
        <dbReference type="ARBA" id="ARBA00022723"/>
    </source>
</evidence>
<evidence type="ECO:0000313" key="6">
    <source>
        <dbReference type="EMBL" id="NIY71931.1"/>
    </source>
</evidence>
<dbReference type="EMBL" id="JAATOP010000003">
    <property type="protein sequence ID" value="NIY71931.1"/>
    <property type="molecule type" value="Genomic_DNA"/>
</dbReference>
<name>A0ABX0VV29_9RHOB</name>
<protein>
    <submittedName>
        <fullName evidence="6">Sulfatase</fullName>
    </submittedName>
</protein>
<keyword evidence="4" id="KW-0106">Calcium</keyword>
<comment type="similarity">
    <text evidence="1">Belongs to the sulfatase family.</text>
</comment>
<proteinExistence type="inferred from homology"/>
<comment type="caution">
    <text evidence="6">The sequence shown here is derived from an EMBL/GenBank/DDBJ whole genome shotgun (WGS) entry which is preliminary data.</text>
</comment>
<reference evidence="6 7" key="1">
    <citation type="submission" date="2020-03" db="EMBL/GenBank/DDBJ databases">
        <title>Bacterial isolates of synthetic phycosphere.</title>
        <authorList>
            <person name="Fu H."/>
            <person name="Moran M.A."/>
        </authorList>
    </citation>
    <scope>NUCLEOTIDE SEQUENCE [LARGE SCALE GENOMIC DNA]</scope>
    <source>
        <strain evidence="6 7">HF1</strain>
    </source>
</reference>
<dbReference type="SUPFAM" id="SSF53649">
    <property type="entry name" value="Alkaline phosphatase-like"/>
    <property type="match status" value="1"/>
</dbReference>
<dbReference type="InterPro" id="IPR050738">
    <property type="entry name" value="Sulfatase"/>
</dbReference>
<dbReference type="InterPro" id="IPR024607">
    <property type="entry name" value="Sulfatase_CS"/>
</dbReference>
<dbReference type="PANTHER" id="PTHR42693:SF53">
    <property type="entry name" value="ENDO-4-O-SULFATASE"/>
    <property type="match status" value="1"/>
</dbReference>
<dbReference type="CDD" id="cd16034">
    <property type="entry name" value="sulfatase_like"/>
    <property type="match status" value="1"/>
</dbReference>
<feature type="domain" description="Sulfatase N-terminal" evidence="5">
    <location>
        <begin position="5"/>
        <end position="342"/>
    </location>
</feature>